<dbReference type="PROSITE" id="PS50837">
    <property type="entry name" value="NACHT"/>
    <property type="match status" value="1"/>
</dbReference>
<organism evidence="10 11">
    <name type="scientific">Collichthys lucidus</name>
    <name type="common">Big head croaker</name>
    <name type="synonym">Sciaena lucida</name>
    <dbReference type="NCBI Taxonomy" id="240159"/>
    <lineage>
        <taxon>Eukaryota</taxon>
        <taxon>Metazoa</taxon>
        <taxon>Chordata</taxon>
        <taxon>Craniata</taxon>
        <taxon>Vertebrata</taxon>
        <taxon>Euteleostomi</taxon>
        <taxon>Actinopterygii</taxon>
        <taxon>Neopterygii</taxon>
        <taxon>Teleostei</taxon>
        <taxon>Neoteleostei</taxon>
        <taxon>Acanthomorphata</taxon>
        <taxon>Eupercaria</taxon>
        <taxon>Sciaenidae</taxon>
        <taxon>Collichthys</taxon>
    </lineage>
</organism>
<keyword evidence="6" id="KW-0832">Ubl conjugation</keyword>
<keyword evidence="7" id="KW-0391">Immunity</keyword>
<dbReference type="Pfam" id="PF05729">
    <property type="entry name" value="NACHT"/>
    <property type="match status" value="1"/>
</dbReference>
<dbReference type="PANTHER" id="PTHR31594">
    <property type="entry name" value="AIG1-TYPE G DOMAIN-CONTAINING PROTEIN"/>
    <property type="match status" value="1"/>
</dbReference>
<dbReference type="Pfam" id="PF00619">
    <property type="entry name" value="CARD"/>
    <property type="match status" value="1"/>
</dbReference>
<evidence type="ECO:0000259" key="8">
    <source>
        <dbReference type="PROSITE" id="PS50209"/>
    </source>
</evidence>
<dbReference type="InterPro" id="IPR007111">
    <property type="entry name" value="NACHT_NTPase"/>
</dbReference>
<dbReference type="SUPFAM" id="SSF47986">
    <property type="entry name" value="DEATH domain"/>
    <property type="match status" value="1"/>
</dbReference>
<dbReference type="STRING" id="240159.A0A4U5TYA5"/>
<evidence type="ECO:0000256" key="5">
    <source>
        <dbReference type="ARBA" id="ARBA00022840"/>
    </source>
</evidence>
<dbReference type="PROSITE" id="PS50209">
    <property type="entry name" value="CARD"/>
    <property type="match status" value="1"/>
</dbReference>
<evidence type="ECO:0000313" key="11">
    <source>
        <dbReference type="Proteomes" id="UP000298787"/>
    </source>
</evidence>
<dbReference type="Gene3D" id="1.10.533.10">
    <property type="entry name" value="Death Domain, Fas"/>
    <property type="match status" value="1"/>
</dbReference>
<dbReference type="Gene3D" id="1.20.58.1200">
    <property type="entry name" value="RNA silencing suppressor P21, N-terminal domain"/>
    <property type="match status" value="3"/>
</dbReference>
<dbReference type="InterPro" id="IPR001315">
    <property type="entry name" value="CARD"/>
</dbReference>
<dbReference type="Gene3D" id="3.40.50.300">
    <property type="entry name" value="P-loop containing nucleotide triphosphate hydrolases"/>
    <property type="match status" value="1"/>
</dbReference>
<keyword evidence="5" id="KW-0067">ATP-binding</keyword>
<name>A0A4U5TYA5_COLLU</name>
<dbReference type="PANTHER" id="PTHR31594:SF16">
    <property type="entry name" value="SI:CH211-281L24.3"/>
    <property type="match status" value="1"/>
</dbReference>
<gene>
    <name evidence="10" type="ORF">D9C73_000734</name>
</gene>
<dbReference type="GO" id="GO:0005737">
    <property type="term" value="C:cytoplasm"/>
    <property type="evidence" value="ECO:0007669"/>
    <property type="project" value="UniProtKB-SubCell"/>
</dbReference>
<evidence type="ECO:0000256" key="7">
    <source>
        <dbReference type="ARBA" id="ARBA00022859"/>
    </source>
</evidence>
<keyword evidence="11" id="KW-1185">Reference proteome</keyword>
<feature type="domain" description="CARD" evidence="8">
    <location>
        <begin position="4"/>
        <end position="79"/>
    </location>
</feature>
<proteinExistence type="predicted"/>
<dbReference type="InterPro" id="IPR001611">
    <property type="entry name" value="Leu-rich_rpt"/>
</dbReference>
<dbReference type="CDD" id="cd00009">
    <property type="entry name" value="AAA"/>
    <property type="match status" value="1"/>
</dbReference>
<evidence type="ECO:0000256" key="4">
    <source>
        <dbReference type="ARBA" id="ARBA00022741"/>
    </source>
</evidence>
<evidence type="ECO:0000256" key="6">
    <source>
        <dbReference type="ARBA" id="ARBA00022843"/>
    </source>
</evidence>
<dbReference type="Gene3D" id="3.80.10.10">
    <property type="entry name" value="Ribonuclease Inhibitor"/>
    <property type="match status" value="1"/>
</dbReference>
<dbReference type="SUPFAM" id="SSF52047">
    <property type="entry name" value="RNI-like"/>
    <property type="match status" value="1"/>
</dbReference>
<dbReference type="InterPro" id="IPR011029">
    <property type="entry name" value="DEATH-like_dom_sf"/>
</dbReference>
<dbReference type="InterPro" id="IPR032675">
    <property type="entry name" value="LRR_dom_sf"/>
</dbReference>
<evidence type="ECO:0000313" key="10">
    <source>
        <dbReference type="EMBL" id="TKS66677.1"/>
    </source>
</evidence>
<dbReference type="InterPro" id="IPR052090">
    <property type="entry name" value="Cytolytic_pore-forming_toxin"/>
</dbReference>
<dbReference type="SUPFAM" id="SSF52540">
    <property type="entry name" value="P-loop containing nucleoside triphosphate hydrolases"/>
    <property type="match status" value="1"/>
</dbReference>
<evidence type="ECO:0000256" key="2">
    <source>
        <dbReference type="ARBA" id="ARBA00022490"/>
    </source>
</evidence>
<dbReference type="CDD" id="cd01671">
    <property type="entry name" value="CARD"/>
    <property type="match status" value="1"/>
</dbReference>
<evidence type="ECO:0000256" key="1">
    <source>
        <dbReference type="ARBA" id="ARBA00004496"/>
    </source>
</evidence>
<dbReference type="GO" id="GO:0005524">
    <property type="term" value="F:ATP binding"/>
    <property type="evidence" value="ECO:0007669"/>
    <property type="project" value="UniProtKB-KW"/>
</dbReference>
<reference evidence="10 11" key="1">
    <citation type="submission" date="2019-01" db="EMBL/GenBank/DDBJ databases">
        <title>Genome Assembly of Collichthys lucidus.</title>
        <authorList>
            <person name="Cai M."/>
            <person name="Xiao S."/>
        </authorList>
    </citation>
    <scope>NUCLEOTIDE SEQUENCE [LARGE SCALE GENOMIC DNA]</scope>
    <source>
        <strain evidence="10">JT15FE1705JMU</strain>
        <tissue evidence="10">Muscle</tissue>
    </source>
</reference>
<keyword evidence="3" id="KW-0399">Innate immunity</keyword>
<dbReference type="EMBL" id="CM014078">
    <property type="protein sequence ID" value="TKS66677.1"/>
    <property type="molecule type" value="Genomic_DNA"/>
</dbReference>
<dbReference type="Pfam" id="PF13516">
    <property type="entry name" value="LRR_6"/>
    <property type="match status" value="2"/>
</dbReference>
<dbReference type="SMART" id="SM00114">
    <property type="entry name" value="CARD"/>
    <property type="match status" value="1"/>
</dbReference>
<dbReference type="SMART" id="SM00382">
    <property type="entry name" value="AAA"/>
    <property type="match status" value="1"/>
</dbReference>
<keyword evidence="4" id="KW-0547">Nucleotide-binding</keyword>
<evidence type="ECO:0000259" key="9">
    <source>
        <dbReference type="PROSITE" id="PS50837"/>
    </source>
</evidence>
<protein>
    <submittedName>
        <fullName evidence="10">Protein NLRC5</fullName>
    </submittedName>
</protein>
<dbReference type="PROSITE" id="PS51450">
    <property type="entry name" value="LRR"/>
    <property type="match status" value="1"/>
</dbReference>
<evidence type="ECO:0000256" key="3">
    <source>
        <dbReference type="ARBA" id="ARBA00022588"/>
    </source>
</evidence>
<dbReference type="GO" id="GO:0045087">
    <property type="term" value="P:innate immune response"/>
    <property type="evidence" value="ECO:0007669"/>
    <property type="project" value="UniProtKB-KW"/>
</dbReference>
<feature type="domain" description="NACHT" evidence="9">
    <location>
        <begin position="219"/>
        <end position="334"/>
    </location>
</feature>
<dbReference type="InterPro" id="IPR027417">
    <property type="entry name" value="P-loop_NTPase"/>
</dbReference>
<dbReference type="GO" id="GO:0042981">
    <property type="term" value="P:regulation of apoptotic process"/>
    <property type="evidence" value="ECO:0007669"/>
    <property type="project" value="InterPro"/>
</dbReference>
<dbReference type="Proteomes" id="UP000298787">
    <property type="component" value="Chromosome 1"/>
</dbReference>
<comment type="subcellular location">
    <subcellularLocation>
        <location evidence="1">Cytoplasm</location>
    </subcellularLocation>
</comment>
<keyword evidence="2" id="KW-0963">Cytoplasm</keyword>
<sequence>MACTAQSALAYVESARVHLVGELKNLSVIVENLYQQGVFTDEEVSEIQAEKHDYNKTRHILNSVIKKGEKACYKFLKIIDTTRKRTLERPTPLPERNTEPVFDLHYWISCFSFKEDPQTDVEYFQGSRPCHEYQRKLKIKTRNISSEFWTANKRLFGGNNKPDLSYTPLVLDTQESVSPYKIKKSKNKKSRMSRPKKMKKYLPVDRPEISPSELLKTDKNILLVGQPGIGKTALAHEMLKLWAERDNRDLDYMFYFDMRNTLITSTMSLEDLLFGVFSEPDRGKEEVLQNIKENSDNVTVIFDGLTDLSSSVVRRLVEKDLLPYAKVIVTCRPDDEEDFLSGNFLKMEVNGFSEQTIKTYLSAMLGDEHNKVLSNLELFTLCHVPMYALMVAACFSEDSPQPCTITEIYINIVRSCLQMNSNKTRNKDLNSFITNKCEEILRLAEVAFHATEGKTVNLPEMPCEDSCVLSFLKPLFIKAALTETITTYAFLHYTMQEFFAALWLLKNPDKISDVLQQCLTEEKKHMKHVIPFMCRLLSEKSPCLMKCLISARELKNTSKWFFKEMINTFFAHAEDSGLDVDILFLCQCLYESQCPEACVYLLDKLDYRLDLSGESLDPNLCCAVAYVVTQSKERKISLNLEDVMLSEQGMRRLSGCLQNVQWRDPLPRQLWEIFLLSEGQMDDIGLLGLDGNQLHLPVEGDRRLFERAVNVMQKVTKKVHVCLHWERETPACQRLCECLLEALPSISSISFRVTYRGPGYQDQEQRQRTLGKEEKQLLLDLCLRAALHKAESFHSIVHTLLSFFSVNLDLKNFLLDLYQHVKNKGFSDIIPKLEPLFQSAPAVWFIDLSERKTSILLEVLKLQSEKKQVKLTGCSHEESEVRSLLQCLPYISQLSFSRRFEGQVEFIVNLFCAAAEREQQTGEKIVKLLSSVCTYQTFPLNGNYQKHQSDFLLDLFSHVKDYETKTGLSVLPSLQSVFQSAPAVWSIDLSERKTSILLEVLKLQSEKKQVELTGCSHEESEVRSLLQCLPYISQLSFSRRFEGQVEFIVNLFCAAAEREQQTGEKTVKLLSSVCTYQTFPLNEEYIDDDDDDIKKYQSDFLLDLFSHVKDYETKTGLSVLPSLQSVFQSAPAVWSIDLSERKTSILLEVLKLQSEKKQVQLTDCSHEESEVRSLLQCLPYISRLSCDEDFFQTVCACISVRSREEAEQLSSLLKLLGFTLLLTGQLSRKACRLSADMALLLFRWVRRGRVSGSLAIEELSLGPQTVRASERGLSKVVSSLASLLRLSEITFQELLSLLYEIQDEVLTRSFLSKVGGDLSSCCLNWELLHYLLQQSPAQTITVNLRRNRFLQENITRLRPFLDRIVFKRLCPSFVLAVIREIYKARDSLIIPGLLRSLDHVISLTCREMDSEDCAALIFTLKHSDRVRLNLLWTSIPAGETESILLTLDKVSQLSVDRNLLLRFVHCCAASEVQQGAAVNLLRAVQHRLDLSCSSHVELPQEGQSETLSLTAEDCRAVSTILRRSSRKTQLDLQDCEVEDSGLDLLLPVPDRVRLRASKAVLLQLVSLVPVSRERDAVRRAVSLCRALGGELDLSHTTLDQRTCAGLAQMLDFSEVLTELDLSHCELTDQLLLTLITHLHKVQVLDLSHNKITDASADMLLQLVSINPSIHSVRLLNNNIVDRKPFERDRQFEIW</sequence>
<accession>A0A4U5TYA5</accession>
<dbReference type="InterPro" id="IPR003593">
    <property type="entry name" value="AAA+_ATPase"/>
</dbReference>